<evidence type="ECO:0000259" key="1">
    <source>
        <dbReference type="PROSITE" id="PS50195"/>
    </source>
</evidence>
<dbReference type="InterPro" id="IPR001683">
    <property type="entry name" value="PX_dom"/>
</dbReference>
<accession>A0AAD5M0R3</accession>
<gene>
    <name evidence="2" type="ORF">P43SY_007184</name>
</gene>
<evidence type="ECO:0000313" key="3">
    <source>
        <dbReference type="Proteomes" id="UP001209570"/>
    </source>
</evidence>
<sequence length="162" mass="18774">MSISALNEQDDPDRHVRVWLLTATDVKGTTFYRVAGRLTSSGQTWQVNRRYSEFLMLRDTLVKYFSRSTETCPGCLNYLHAIKHFDFPKKHYFVSKSTLVINYRIKALRNFLNLLASWSFSNTPKCPTCGGFAFDIVRNFIVEGGEPLREYELSCNLYSIYS</sequence>
<dbReference type="Proteomes" id="UP001209570">
    <property type="component" value="Unassembled WGS sequence"/>
</dbReference>
<protein>
    <recommendedName>
        <fullName evidence="1">PX domain-containing protein</fullName>
    </recommendedName>
</protein>
<dbReference type="PROSITE" id="PS50195">
    <property type="entry name" value="PX"/>
    <property type="match status" value="1"/>
</dbReference>
<feature type="domain" description="PX" evidence="1">
    <location>
        <begin position="1"/>
        <end position="148"/>
    </location>
</feature>
<comment type="caution">
    <text evidence="2">The sequence shown here is derived from an EMBL/GenBank/DDBJ whole genome shotgun (WGS) entry which is preliminary data.</text>
</comment>
<proteinExistence type="predicted"/>
<dbReference type="Gene3D" id="3.30.1520.10">
    <property type="entry name" value="Phox-like domain"/>
    <property type="match status" value="1"/>
</dbReference>
<keyword evidence="3" id="KW-1185">Reference proteome</keyword>
<evidence type="ECO:0000313" key="2">
    <source>
        <dbReference type="EMBL" id="KAJ0400165.1"/>
    </source>
</evidence>
<reference evidence="2" key="1">
    <citation type="submission" date="2021-12" db="EMBL/GenBank/DDBJ databases">
        <title>Prjna785345.</title>
        <authorList>
            <person name="Rujirawat T."/>
            <person name="Krajaejun T."/>
        </authorList>
    </citation>
    <scope>NUCLEOTIDE SEQUENCE</scope>
    <source>
        <strain evidence="2">Pi057C3</strain>
    </source>
</reference>
<dbReference type="CDD" id="cd06093">
    <property type="entry name" value="PX_domain"/>
    <property type="match status" value="1"/>
</dbReference>
<dbReference type="Pfam" id="PF00787">
    <property type="entry name" value="PX"/>
    <property type="match status" value="1"/>
</dbReference>
<dbReference type="SUPFAM" id="SSF64268">
    <property type="entry name" value="PX domain"/>
    <property type="match status" value="1"/>
</dbReference>
<dbReference type="GO" id="GO:0035091">
    <property type="term" value="F:phosphatidylinositol binding"/>
    <property type="evidence" value="ECO:0007669"/>
    <property type="project" value="InterPro"/>
</dbReference>
<dbReference type="InterPro" id="IPR036871">
    <property type="entry name" value="PX_dom_sf"/>
</dbReference>
<name>A0AAD5M0R3_PYTIN</name>
<dbReference type="EMBL" id="JAKCXM010000161">
    <property type="protein sequence ID" value="KAJ0400165.1"/>
    <property type="molecule type" value="Genomic_DNA"/>
</dbReference>
<organism evidence="2 3">
    <name type="scientific">Pythium insidiosum</name>
    <name type="common">Pythiosis disease agent</name>
    <dbReference type="NCBI Taxonomy" id="114742"/>
    <lineage>
        <taxon>Eukaryota</taxon>
        <taxon>Sar</taxon>
        <taxon>Stramenopiles</taxon>
        <taxon>Oomycota</taxon>
        <taxon>Peronosporomycetes</taxon>
        <taxon>Pythiales</taxon>
        <taxon>Pythiaceae</taxon>
        <taxon>Pythium</taxon>
    </lineage>
</organism>
<dbReference type="AlphaFoldDB" id="A0AAD5M0R3"/>